<dbReference type="SUPFAM" id="SSF82714">
    <property type="entry name" value="Multidrug efflux transporter AcrB TolC docking domain, DN and DC subdomains"/>
    <property type="match status" value="2"/>
</dbReference>
<feature type="transmembrane region" description="Helical" evidence="1">
    <location>
        <begin position="396"/>
        <end position="419"/>
    </location>
</feature>
<dbReference type="Gene3D" id="1.20.1640.10">
    <property type="entry name" value="Multidrug efflux transporter AcrB transmembrane domain"/>
    <property type="match status" value="2"/>
</dbReference>
<dbReference type="eggNOG" id="COG0841">
    <property type="taxonomic scope" value="Bacteria"/>
</dbReference>
<dbReference type="Proteomes" id="UP000009080">
    <property type="component" value="Chromosome"/>
</dbReference>
<dbReference type="PANTHER" id="PTHR32063:SF33">
    <property type="entry name" value="RND SUPERFAMILY EFFLUX PUMP PERMEASE COMPONENT"/>
    <property type="match status" value="1"/>
</dbReference>
<feature type="transmembrane region" description="Helical" evidence="1">
    <location>
        <begin position="1010"/>
        <end position="1035"/>
    </location>
</feature>
<dbReference type="Gene3D" id="3.30.70.1320">
    <property type="entry name" value="Multidrug efflux transporter AcrB pore domain like"/>
    <property type="match status" value="1"/>
</dbReference>
<dbReference type="OrthoDB" id="5287122at2"/>
<feature type="transmembrane region" description="Helical" evidence="1">
    <location>
        <begin position="351"/>
        <end position="376"/>
    </location>
</feature>
<dbReference type="Gene3D" id="3.30.70.1440">
    <property type="entry name" value="Multidrug efflux transporter AcrB pore domain"/>
    <property type="match status" value="1"/>
</dbReference>
<dbReference type="EMBL" id="CP001614">
    <property type="protein sequence ID" value="ACR12924.1"/>
    <property type="molecule type" value="Genomic_DNA"/>
</dbReference>
<dbReference type="PANTHER" id="PTHR32063">
    <property type="match status" value="1"/>
</dbReference>
<dbReference type="Pfam" id="PF00873">
    <property type="entry name" value="ACR_tran"/>
    <property type="match status" value="1"/>
</dbReference>
<keyword evidence="3" id="KW-1185">Reference proteome</keyword>
<protein>
    <submittedName>
        <fullName evidence="2">RND transporter, HAE1/HME family, permease protein</fullName>
    </submittedName>
</protein>
<evidence type="ECO:0000313" key="3">
    <source>
        <dbReference type="Proteomes" id="UP000009080"/>
    </source>
</evidence>
<reference evidence="2 3" key="1">
    <citation type="journal article" date="2009" name="PLoS ONE">
        <title>The complete genome of Teredinibacter turnerae T7901: an intracellular endosymbiont of marine wood-boring bivalves (shipworms).</title>
        <authorList>
            <person name="Yang J.C."/>
            <person name="Madupu R."/>
            <person name="Durkin A.S."/>
            <person name="Ekborg N.A."/>
            <person name="Pedamallu C.S."/>
            <person name="Hostetler J.B."/>
            <person name="Radune D."/>
            <person name="Toms B.S."/>
            <person name="Henrissat B."/>
            <person name="Coutinho P.M."/>
            <person name="Schwarz S."/>
            <person name="Field L."/>
            <person name="Trindade-Silva A.E."/>
            <person name="Soares C.A.G."/>
            <person name="Elshahawi S."/>
            <person name="Hanora A."/>
            <person name="Schmidt E.W."/>
            <person name="Haygood M.G."/>
            <person name="Posfai J."/>
            <person name="Benner J."/>
            <person name="Madinger C."/>
            <person name="Nove J."/>
            <person name="Anton B."/>
            <person name="Chaudhary K."/>
            <person name="Foster J."/>
            <person name="Holman A."/>
            <person name="Kumar S."/>
            <person name="Lessard P.A."/>
            <person name="Luyten Y.A."/>
            <person name="Slatko B."/>
            <person name="Wood N."/>
            <person name="Wu B."/>
            <person name="Teplitski M."/>
            <person name="Mougous J.D."/>
            <person name="Ward N."/>
            <person name="Eisen J.A."/>
            <person name="Badger J.H."/>
            <person name="Distel D.L."/>
        </authorList>
    </citation>
    <scope>NUCLEOTIDE SEQUENCE [LARGE SCALE GENOMIC DNA]</scope>
    <source>
        <strain evidence="3">ATCC 39867 / T7901</strain>
    </source>
</reference>
<gene>
    <name evidence="2" type="ordered locus">TERTU_2856</name>
</gene>
<keyword evidence="1" id="KW-0812">Transmembrane</keyword>
<dbReference type="PRINTS" id="PR00702">
    <property type="entry name" value="ACRIFLAVINRP"/>
</dbReference>
<keyword evidence="1" id="KW-1133">Transmembrane helix</keyword>
<feature type="transmembrane region" description="Helical" evidence="1">
    <location>
        <begin position="882"/>
        <end position="900"/>
    </location>
</feature>
<dbReference type="GO" id="GO:0005886">
    <property type="term" value="C:plasma membrane"/>
    <property type="evidence" value="ECO:0007669"/>
    <property type="project" value="TreeGrafter"/>
</dbReference>
<feature type="transmembrane region" description="Helical" evidence="1">
    <location>
        <begin position="907"/>
        <end position="927"/>
    </location>
</feature>
<dbReference type="Gene3D" id="3.30.70.1430">
    <property type="entry name" value="Multidrug efflux transporter AcrB pore domain"/>
    <property type="match status" value="2"/>
</dbReference>
<accession>C5BN76</accession>
<feature type="transmembrane region" description="Helical" evidence="1">
    <location>
        <begin position="440"/>
        <end position="464"/>
    </location>
</feature>
<evidence type="ECO:0000313" key="2">
    <source>
        <dbReference type="EMBL" id="ACR12924.1"/>
    </source>
</evidence>
<dbReference type="RefSeq" id="WP_015819037.1">
    <property type="nucleotide sequence ID" value="NC_012997.1"/>
</dbReference>
<dbReference type="InterPro" id="IPR027463">
    <property type="entry name" value="AcrB_DN_DC_subdom"/>
</dbReference>
<organism evidence="2 3">
    <name type="scientific">Teredinibacter turnerae (strain ATCC 39867 / T7901)</name>
    <dbReference type="NCBI Taxonomy" id="377629"/>
    <lineage>
        <taxon>Bacteria</taxon>
        <taxon>Pseudomonadati</taxon>
        <taxon>Pseudomonadota</taxon>
        <taxon>Gammaproteobacteria</taxon>
        <taxon>Cellvibrionales</taxon>
        <taxon>Cellvibrionaceae</taxon>
        <taxon>Teredinibacter</taxon>
    </lineage>
</organism>
<sequence length="1059" mass="116288">MSALIGWWVKNPIAANLLLFGVLAAGFIGFLRLDRELMPTIHTNVVEILVVWPGAAPEDLEEQVITRVERAIMDIDNIDRVSATAEESQALIVIEADPTVDMTRFLNQVKSRVAGIRSFPVEIEPPLVYESIFRNEVMRLVVFGELTERDLKSTAETIRSELLKLPGINLVELSGSRPDEFVIELSTAQMLKYGISFNEIALAIARSSINLSAGMVKTPSGGLQLRTENLANKKEDFLNIVVRNTELGGVIRVGDMATVVDGFVDELHLSIMQGKPAIQIKIMSAETTDVIDVSRRVNDWLAERKQRPQTKFKSGSAVNLATLDQGPVEIAVWWDSADIYKSRMTTIENSALSGLILVFAVLMLTLRFTVAVWVTVGIASSYMGTFALLPYMDVSINVLSTFAFLLVIGIIVDDAIVVGESIHTQTYKNAAAGADCVTRGVTLVAKPVVFSVATTMLAFLPWLFITGADAQVTRQIALVIIFALCFSLLDAFFILPAHLRKLKLISNGNVLHRFQERVRDGLVMLSHRHYRRCLEFVTLRPYLSISVFIALFVLCVGFLTSGLLQFSLAPEIESDQVTLVLNLESNVSDLQVNQIAEVVENSIDVLLNEKNGDPIQSPGVDQPTSGSAKIESWYLGLADNTLTALLKLPLIEARKISAEQLSQQWRSIIGHPPGVKKVQVFHRKNQEPALSYTISHPDPELISAAALAFKTMLAGYRDVYNIADTLDSNQQELSFSLKPAAYQLDLSISEITRQVRHAFYGEEVQRLVRNGEDVRVMVRLPRSERSSFSSLRNFRLQLADGREIPLSAVANFGYTSAIKRVERQNRQRTATVTAELYSADRRAIAQALNSGPIAAWQESYPGVTLGEVGEAEGEKRFFVEILSLYGIALFLMYALIAIAFQSYTLPLLVLVAIPFGFVGAVIGHLLFGVPMALFSYFGIGAAAGVVINDNLVLMHAVLQLRTAGESARTAMIEGAVSRFRPVLLTSVTTFVGLIPMISETSVQAQFLKPAVLSLAFGVLFALLVTLALVPALYVAGSSLRGRNRTSAHTAFDAQEVAIK</sequence>
<feature type="transmembrane region" description="Helical" evidence="1">
    <location>
        <begin position="542"/>
        <end position="564"/>
    </location>
</feature>
<evidence type="ECO:0000256" key="1">
    <source>
        <dbReference type="SAM" id="Phobius"/>
    </source>
</evidence>
<dbReference type="HOGENOM" id="CLU_002755_1_2_6"/>
<dbReference type="GO" id="GO:0042910">
    <property type="term" value="F:xenobiotic transmembrane transporter activity"/>
    <property type="evidence" value="ECO:0007669"/>
    <property type="project" value="TreeGrafter"/>
</dbReference>
<keyword evidence="1" id="KW-0472">Membrane</keyword>
<dbReference type="InterPro" id="IPR001036">
    <property type="entry name" value="Acrflvin-R"/>
</dbReference>
<feature type="transmembrane region" description="Helical" evidence="1">
    <location>
        <begin position="979"/>
        <end position="998"/>
    </location>
</feature>
<name>C5BN76_TERTT</name>
<dbReference type="SUPFAM" id="SSF82866">
    <property type="entry name" value="Multidrug efflux transporter AcrB transmembrane domain"/>
    <property type="match status" value="2"/>
</dbReference>
<feature type="transmembrane region" description="Helical" evidence="1">
    <location>
        <begin position="12"/>
        <end position="31"/>
    </location>
</feature>
<dbReference type="KEGG" id="ttu:TERTU_2856"/>
<feature type="transmembrane region" description="Helical" evidence="1">
    <location>
        <begin position="933"/>
        <end position="958"/>
    </location>
</feature>
<dbReference type="STRING" id="377629.TERTU_2856"/>
<dbReference type="SUPFAM" id="SSF82693">
    <property type="entry name" value="Multidrug efflux transporter AcrB pore domain, PN1, PN2, PC1 and PC2 subdomains"/>
    <property type="match status" value="2"/>
</dbReference>
<proteinExistence type="predicted"/>
<dbReference type="AlphaFoldDB" id="C5BN76"/>
<feature type="transmembrane region" description="Helical" evidence="1">
    <location>
        <begin position="476"/>
        <end position="495"/>
    </location>
</feature>
<dbReference type="Gene3D" id="3.30.2090.10">
    <property type="entry name" value="Multidrug efflux transporter AcrB TolC docking domain, DN and DC subdomains"/>
    <property type="match status" value="2"/>
</dbReference>